<gene>
    <name evidence="3" type="ORF">INT45_006377</name>
</gene>
<dbReference type="InterPro" id="IPR051477">
    <property type="entry name" value="Expansin_CellWall"/>
</dbReference>
<name>A0A8H7VNB2_9FUNG</name>
<dbReference type="CDD" id="cd22191">
    <property type="entry name" value="DPBB_RlpA_EXP_N-like"/>
    <property type="match status" value="1"/>
</dbReference>
<organism evidence="3 4">
    <name type="scientific">Circinella minor</name>
    <dbReference type="NCBI Taxonomy" id="1195481"/>
    <lineage>
        <taxon>Eukaryota</taxon>
        <taxon>Fungi</taxon>
        <taxon>Fungi incertae sedis</taxon>
        <taxon>Mucoromycota</taxon>
        <taxon>Mucoromycotina</taxon>
        <taxon>Mucoromycetes</taxon>
        <taxon>Mucorales</taxon>
        <taxon>Lichtheimiaceae</taxon>
        <taxon>Circinella</taxon>
    </lineage>
</organism>
<keyword evidence="4" id="KW-1185">Reference proteome</keyword>
<dbReference type="InterPro" id="IPR036908">
    <property type="entry name" value="RlpA-like_sf"/>
</dbReference>
<keyword evidence="1 2" id="KW-0732">Signal</keyword>
<evidence type="ECO:0008006" key="5">
    <source>
        <dbReference type="Google" id="ProtNLM"/>
    </source>
</evidence>
<dbReference type="Proteomes" id="UP000646827">
    <property type="component" value="Unassembled WGS sequence"/>
</dbReference>
<accession>A0A8H7VNB2</accession>
<dbReference type="PANTHER" id="PTHR31836">
    <property type="match status" value="1"/>
</dbReference>
<evidence type="ECO:0000256" key="2">
    <source>
        <dbReference type="SAM" id="SignalP"/>
    </source>
</evidence>
<dbReference type="EMBL" id="JAEPRB010000011">
    <property type="protein sequence ID" value="KAG2226970.1"/>
    <property type="molecule type" value="Genomic_DNA"/>
</dbReference>
<comment type="caution">
    <text evidence="3">The sequence shown here is derived from an EMBL/GenBank/DDBJ whole genome shotgun (WGS) entry which is preliminary data.</text>
</comment>
<dbReference type="SUPFAM" id="SSF50685">
    <property type="entry name" value="Barwin-like endoglucanases"/>
    <property type="match status" value="1"/>
</dbReference>
<proteinExistence type="predicted"/>
<sequence>MRFIISLTILAVVQTWMIFATAKEELVSRGTAGLMLHHQPLTNTNGLSKRRSRGTWYHGKDLKNAACYGQNGLPSWDATDHDMIGAMAMEGHEQCGKCFQITNNDYPELSIPVMIIDKCAACTPENWIDLTPGAFKLLSRGGDLNIGVLDISWKTVSCSNVKGRLPPQKD</sequence>
<feature type="signal peptide" evidence="2">
    <location>
        <begin position="1"/>
        <end position="22"/>
    </location>
</feature>
<protein>
    <recommendedName>
        <fullName evidence="5">RlpA-like double-psi beta-barrel-protein domain-containing protein-containing protein</fullName>
    </recommendedName>
</protein>
<feature type="chain" id="PRO_5034592656" description="RlpA-like double-psi beta-barrel-protein domain-containing protein-containing protein" evidence="2">
    <location>
        <begin position="23"/>
        <end position="170"/>
    </location>
</feature>
<dbReference type="PANTHER" id="PTHR31836:SF28">
    <property type="entry name" value="SRCR DOMAIN-CONTAINING PROTEIN-RELATED"/>
    <property type="match status" value="1"/>
</dbReference>
<evidence type="ECO:0000313" key="4">
    <source>
        <dbReference type="Proteomes" id="UP000646827"/>
    </source>
</evidence>
<reference evidence="3 4" key="1">
    <citation type="submission" date="2020-12" db="EMBL/GenBank/DDBJ databases">
        <title>Metabolic potential, ecology and presence of endohyphal bacteria is reflected in genomic diversity of Mucoromycotina.</title>
        <authorList>
            <person name="Muszewska A."/>
            <person name="Okrasinska A."/>
            <person name="Steczkiewicz K."/>
            <person name="Drgas O."/>
            <person name="Orlowska M."/>
            <person name="Perlinska-Lenart U."/>
            <person name="Aleksandrzak-Piekarczyk T."/>
            <person name="Szatraj K."/>
            <person name="Zielenkiewicz U."/>
            <person name="Pilsyk S."/>
            <person name="Malc E."/>
            <person name="Mieczkowski P."/>
            <person name="Kruszewska J.S."/>
            <person name="Biernat P."/>
            <person name="Pawlowska J."/>
        </authorList>
    </citation>
    <scope>NUCLEOTIDE SEQUENCE [LARGE SCALE GENOMIC DNA]</scope>
    <source>
        <strain evidence="3 4">CBS 142.35</strain>
    </source>
</reference>
<dbReference type="Gene3D" id="2.40.40.10">
    <property type="entry name" value="RlpA-like domain"/>
    <property type="match status" value="1"/>
</dbReference>
<evidence type="ECO:0000313" key="3">
    <source>
        <dbReference type="EMBL" id="KAG2226970.1"/>
    </source>
</evidence>
<dbReference type="OrthoDB" id="623670at2759"/>
<evidence type="ECO:0000256" key="1">
    <source>
        <dbReference type="ARBA" id="ARBA00022729"/>
    </source>
</evidence>
<dbReference type="AlphaFoldDB" id="A0A8H7VNB2"/>